<dbReference type="InterPro" id="IPR013144">
    <property type="entry name" value="CRA_dom"/>
</dbReference>
<comment type="caution">
    <text evidence="9">The sequence shown here is derived from an EMBL/GenBank/DDBJ whole genome shotgun (WGS) entry which is preliminary data.</text>
</comment>
<dbReference type="InterPro" id="IPR006594">
    <property type="entry name" value="LisH"/>
</dbReference>
<organism evidence="9 10">
    <name type="scientific">Polypedilum vanderplanki</name>
    <name type="common">Sleeping chironomid midge</name>
    <dbReference type="NCBI Taxonomy" id="319348"/>
    <lineage>
        <taxon>Eukaryota</taxon>
        <taxon>Metazoa</taxon>
        <taxon>Ecdysozoa</taxon>
        <taxon>Arthropoda</taxon>
        <taxon>Hexapoda</taxon>
        <taxon>Insecta</taxon>
        <taxon>Pterygota</taxon>
        <taxon>Neoptera</taxon>
        <taxon>Endopterygota</taxon>
        <taxon>Diptera</taxon>
        <taxon>Nematocera</taxon>
        <taxon>Chironomoidea</taxon>
        <taxon>Chironomidae</taxon>
        <taxon>Chironominae</taxon>
        <taxon>Polypedilum</taxon>
        <taxon>Polypedilum</taxon>
    </lineage>
</organism>
<feature type="zinc finger region" description="RING-Gid-type" evidence="6">
    <location>
        <begin position="342"/>
        <end position="383"/>
    </location>
</feature>
<dbReference type="OrthoDB" id="1933281at2759"/>
<evidence type="ECO:0000256" key="1">
    <source>
        <dbReference type="ARBA" id="ARBA00004496"/>
    </source>
</evidence>
<evidence type="ECO:0000256" key="3">
    <source>
        <dbReference type="ARBA" id="ARBA00022723"/>
    </source>
</evidence>
<dbReference type="FunFam" id="3.30.40.10:FF:000143">
    <property type="entry name" value="Regulator of gluconeogenesis Rmd5"/>
    <property type="match status" value="1"/>
</dbReference>
<evidence type="ECO:0000256" key="2">
    <source>
        <dbReference type="ARBA" id="ARBA00022490"/>
    </source>
</evidence>
<keyword evidence="3" id="KW-0479">Metal-binding</keyword>
<keyword evidence="4 6" id="KW-0863">Zinc-finger</keyword>
<sequence>MEACEAVEREISKVITKFSGIKEDSSNSINELISILSLYLASLRNLEYNSKTPEQQIEELKNVIKKCKSKVQTISTEHRNSHASVSKVGKAIDRHFTQDYNNESITPYDLFESDKHIEILNQIIAEHFYRQGLNEVADSLVTESKLPPEEDIHLELFADLYQMWEAITHKNLTPALEWVTQYSSELEARHSSLEFKLRRLAYLQLLQQGVNSQAEAIAYTRAHFNKFINRFEKEIQMLMGCLIYLPSGYGDTPYDSLFSEDLWLETADSFIKESCEIVGVNKDSCLEIIVNSGCYALPALMNLKQILLKNRVSGVWVENRELPIEIDLGSEFGFRYHSVFTCPILKVPTNENNPPMRLKCGHVISKDAMHKLVRGLLLKCPYCPKESGVSEAKKIHF</sequence>
<dbReference type="PROSITE" id="PS50896">
    <property type="entry name" value="LISH"/>
    <property type="match status" value="1"/>
</dbReference>
<gene>
    <name evidence="9" type="ORF">PVAND_005670</name>
</gene>
<evidence type="ECO:0000313" key="9">
    <source>
        <dbReference type="EMBL" id="KAG5675796.1"/>
    </source>
</evidence>
<evidence type="ECO:0000256" key="6">
    <source>
        <dbReference type="PROSITE-ProRule" id="PRU01215"/>
    </source>
</evidence>
<evidence type="ECO:0000256" key="5">
    <source>
        <dbReference type="ARBA" id="ARBA00022833"/>
    </source>
</evidence>
<feature type="domain" description="CTLH" evidence="7">
    <location>
        <begin position="157"/>
        <end position="213"/>
    </location>
</feature>
<keyword evidence="2" id="KW-0963">Cytoplasm</keyword>
<dbReference type="SMART" id="SM00668">
    <property type="entry name" value="CTLH"/>
    <property type="match status" value="1"/>
</dbReference>
<feature type="domain" description="RING-Gid-type" evidence="8">
    <location>
        <begin position="342"/>
        <end position="383"/>
    </location>
</feature>
<dbReference type="Pfam" id="PF10607">
    <property type="entry name" value="CTLH"/>
    <property type="match status" value="1"/>
</dbReference>
<dbReference type="SMART" id="SM00757">
    <property type="entry name" value="CRA"/>
    <property type="match status" value="1"/>
</dbReference>
<dbReference type="GO" id="GO:0008270">
    <property type="term" value="F:zinc ion binding"/>
    <property type="evidence" value="ECO:0007669"/>
    <property type="project" value="UniProtKB-KW"/>
</dbReference>
<comment type="subcellular location">
    <subcellularLocation>
        <location evidence="1">Cytoplasm</location>
    </subcellularLocation>
</comment>
<dbReference type="InterPro" id="IPR045098">
    <property type="entry name" value="Fyv10_fam"/>
</dbReference>
<evidence type="ECO:0000256" key="4">
    <source>
        <dbReference type="ARBA" id="ARBA00022771"/>
    </source>
</evidence>
<dbReference type="GO" id="GO:0034657">
    <property type="term" value="C:GID complex"/>
    <property type="evidence" value="ECO:0007669"/>
    <property type="project" value="TreeGrafter"/>
</dbReference>
<dbReference type="Proteomes" id="UP001107558">
    <property type="component" value="Chromosome 2"/>
</dbReference>
<dbReference type="PROSITE" id="PS51867">
    <property type="entry name" value="ZF_RING_GID"/>
    <property type="match status" value="1"/>
</dbReference>
<dbReference type="GO" id="GO:0061630">
    <property type="term" value="F:ubiquitin protein ligase activity"/>
    <property type="evidence" value="ECO:0007669"/>
    <property type="project" value="InterPro"/>
</dbReference>
<dbReference type="InterPro" id="IPR044063">
    <property type="entry name" value="ZF_RING_GID"/>
</dbReference>
<accession>A0A9J6C0V6</accession>
<evidence type="ECO:0000259" key="8">
    <source>
        <dbReference type="PROSITE" id="PS51867"/>
    </source>
</evidence>
<dbReference type="GO" id="GO:0043161">
    <property type="term" value="P:proteasome-mediated ubiquitin-dependent protein catabolic process"/>
    <property type="evidence" value="ECO:0007669"/>
    <property type="project" value="InterPro"/>
</dbReference>
<name>A0A9J6C0V6_POLVA</name>
<dbReference type="PANTHER" id="PTHR12170:SF3">
    <property type="entry name" value="GH10162P"/>
    <property type="match status" value="1"/>
</dbReference>
<keyword evidence="10" id="KW-1185">Reference proteome</keyword>
<dbReference type="AlphaFoldDB" id="A0A9J6C0V6"/>
<protein>
    <submittedName>
        <fullName evidence="9">Uncharacterized protein</fullName>
    </submittedName>
</protein>
<dbReference type="GO" id="GO:0005737">
    <property type="term" value="C:cytoplasm"/>
    <property type="evidence" value="ECO:0007669"/>
    <property type="project" value="UniProtKB-SubCell"/>
</dbReference>
<dbReference type="InterPro" id="IPR006595">
    <property type="entry name" value="CTLH_C"/>
</dbReference>
<keyword evidence="5" id="KW-0862">Zinc</keyword>
<dbReference type="PANTHER" id="PTHR12170">
    <property type="entry name" value="MACROPHAGE ERYTHROBLAST ATTACHER-RELATED"/>
    <property type="match status" value="1"/>
</dbReference>
<evidence type="ECO:0000259" key="7">
    <source>
        <dbReference type="PROSITE" id="PS50897"/>
    </source>
</evidence>
<dbReference type="SUPFAM" id="SSF57850">
    <property type="entry name" value="RING/U-box"/>
    <property type="match status" value="1"/>
</dbReference>
<evidence type="ECO:0000313" key="10">
    <source>
        <dbReference type="Proteomes" id="UP001107558"/>
    </source>
</evidence>
<dbReference type="GO" id="GO:0005634">
    <property type="term" value="C:nucleus"/>
    <property type="evidence" value="ECO:0007669"/>
    <property type="project" value="TreeGrafter"/>
</dbReference>
<reference evidence="9" key="1">
    <citation type="submission" date="2021-03" db="EMBL/GenBank/DDBJ databases">
        <title>Chromosome level genome of the anhydrobiotic midge Polypedilum vanderplanki.</title>
        <authorList>
            <person name="Yoshida Y."/>
            <person name="Kikawada T."/>
            <person name="Gusev O."/>
        </authorList>
    </citation>
    <scope>NUCLEOTIDE SEQUENCE</scope>
    <source>
        <strain evidence="9">NIAS01</strain>
        <tissue evidence="9">Whole body or cell culture</tissue>
    </source>
</reference>
<proteinExistence type="predicted"/>
<dbReference type="SMART" id="SM00667">
    <property type="entry name" value="LisH"/>
    <property type="match status" value="1"/>
</dbReference>
<dbReference type="PROSITE" id="PS50897">
    <property type="entry name" value="CTLH"/>
    <property type="match status" value="1"/>
</dbReference>
<dbReference type="EMBL" id="JADBJN010000002">
    <property type="protein sequence ID" value="KAG5675796.1"/>
    <property type="molecule type" value="Genomic_DNA"/>
</dbReference>
<dbReference type="InterPro" id="IPR024964">
    <property type="entry name" value="CTLH/CRA"/>
</dbReference>